<gene>
    <name evidence="1" type="ORF">BV25DRAFT_1914244</name>
</gene>
<accession>A0ACB8T964</accession>
<evidence type="ECO:0000313" key="1">
    <source>
        <dbReference type="EMBL" id="KAI0064530.1"/>
    </source>
</evidence>
<dbReference type="Proteomes" id="UP000814140">
    <property type="component" value="Unassembled WGS sequence"/>
</dbReference>
<organism evidence="1 2">
    <name type="scientific">Artomyces pyxidatus</name>
    <dbReference type="NCBI Taxonomy" id="48021"/>
    <lineage>
        <taxon>Eukaryota</taxon>
        <taxon>Fungi</taxon>
        <taxon>Dikarya</taxon>
        <taxon>Basidiomycota</taxon>
        <taxon>Agaricomycotina</taxon>
        <taxon>Agaricomycetes</taxon>
        <taxon>Russulales</taxon>
        <taxon>Auriscalpiaceae</taxon>
        <taxon>Artomyces</taxon>
    </lineage>
</organism>
<protein>
    <submittedName>
        <fullName evidence="1">Uncharacterized protein</fullName>
    </submittedName>
</protein>
<sequence>MSKRPPESDTLPSSKRQKLLHSSSASGPFSTRRTAAELERGDVQDGVGFVEGTIHMVLPRLRQIRICLLDAGAGSTPKFLQVEFANALLRRLPDWSAGDQLRLAMKGGEVEVLQKAPAQHVIPIKMGYSHEITVHVVRKSSPAGTDKLFEIRLNTRSTEPHTSAPQKKKQDVDDWFSTPPTDSESDAATAGTHVGSSSRATTVARSSPIIESPHPSASKTLHSPATHTQPVSKFPAEQSAPRPEAIAGPSSFRAPRNGPFPASSSRLAAFSNASVSSSATARPNAPRSAPSPQIPPPTQPLAFEHQSSNAAMTSLSGGSVAGTSVNSAAPITPDTGDPRRLKVTRREKRKQAKLAKKEHAHENPQLDSVTSEHDQRAQAEMSVECVDIGDVYSGKHLPEDSQSKLTTFESKKKNGPLSVPTATSTVKDDLHDENSVLPMAVWLRALDGTAYTPLANLADRKMSFILAVVTSCREITTTQTGDLSQCITVLDPSNLDKYGGILCPEGAGIKVNMFTKKYERWLPSPQSGDVIILREVKVQDYQGNTSCTAYGNRARWAMYDSKARVISHGDLADVPRSERLGKYGDGILFSPFWNPSDKEVEYCKMLSEWWQAVMKARNARKGDVVQIGDDAGSAPNSAAKPKRTHCLIRDVQLGSYFDCTVEILHGHGNINVPDIYSIYVTDFTKKNGAGTVNANWCSPGIADRVLRVEMWREARELGPKMKPGEVWSLKNVRLKLSPSGYVEGAFSEAWKASKLSLDQADRNPFLQGLLERKKDWEKDNVNQNEFPHKLFEEVDLLSFFDCTVELLHLKHSAAGSTIFVTDYTERTDLAFPPSDPWVGDLAPFIVTIELRDAQSKMAQTMAAGSLYSIRHLRLLRNSTGIGNGRVIGQLKGPDRLIHQANLKTPNERVAALLKRKEDIKQKKSNALQIARVTSGTPMRRGFSSIEQILNSPKCPGRFRVNARVTDFYPLRLRDCVSFRCRVCREEITDESRGCLKCKDTRGEYAFMLLFALKDDHSDAEIRALVDERFTDLAGLSPAELFADPSLEETLTERLGPYIGNISQYHEAFDTDEKVDVKTDLRDLTIVSWVIDDSGERAYALG</sequence>
<evidence type="ECO:0000313" key="2">
    <source>
        <dbReference type="Proteomes" id="UP000814140"/>
    </source>
</evidence>
<dbReference type="EMBL" id="MU277198">
    <property type="protein sequence ID" value="KAI0064530.1"/>
    <property type="molecule type" value="Genomic_DNA"/>
</dbReference>
<reference evidence="1" key="1">
    <citation type="submission" date="2021-03" db="EMBL/GenBank/DDBJ databases">
        <authorList>
            <consortium name="DOE Joint Genome Institute"/>
            <person name="Ahrendt S."/>
            <person name="Looney B.P."/>
            <person name="Miyauchi S."/>
            <person name="Morin E."/>
            <person name="Drula E."/>
            <person name="Courty P.E."/>
            <person name="Chicoki N."/>
            <person name="Fauchery L."/>
            <person name="Kohler A."/>
            <person name="Kuo A."/>
            <person name="Labutti K."/>
            <person name="Pangilinan J."/>
            <person name="Lipzen A."/>
            <person name="Riley R."/>
            <person name="Andreopoulos W."/>
            <person name="He G."/>
            <person name="Johnson J."/>
            <person name="Barry K.W."/>
            <person name="Grigoriev I.V."/>
            <person name="Nagy L."/>
            <person name="Hibbett D."/>
            <person name="Henrissat B."/>
            <person name="Matheny P.B."/>
            <person name="Labbe J."/>
            <person name="Martin F."/>
        </authorList>
    </citation>
    <scope>NUCLEOTIDE SEQUENCE</scope>
    <source>
        <strain evidence="1">HHB10654</strain>
    </source>
</reference>
<name>A0ACB8T964_9AGAM</name>
<proteinExistence type="predicted"/>
<comment type="caution">
    <text evidence="1">The sequence shown here is derived from an EMBL/GenBank/DDBJ whole genome shotgun (WGS) entry which is preliminary data.</text>
</comment>
<reference evidence="1" key="2">
    <citation type="journal article" date="2022" name="New Phytol.">
        <title>Evolutionary transition to the ectomycorrhizal habit in the genomes of a hyperdiverse lineage of mushroom-forming fungi.</title>
        <authorList>
            <person name="Looney B."/>
            <person name="Miyauchi S."/>
            <person name="Morin E."/>
            <person name="Drula E."/>
            <person name="Courty P.E."/>
            <person name="Kohler A."/>
            <person name="Kuo A."/>
            <person name="LaButti K."/>
            <person name="Pangilinan J."/>
            <person name="Lipzen A."/>
            <person name="Riley R."/>
            <person name="Andreopoulos W."/>
            <person name="He G."/>
            <person name="Johnson J."/>
            <person name="Nolan M."/>
            <person name="Tritt A."/>
            <person name="Barry K.W."/>
            <person name="Grigoriev I.V."/>
            <person name="Nagy L.G."/>
            <person name="Hibbett D."/>
            <person name="Henrissat B."/>
            <person name="Matheny P.B."/>
            <person name="Labbe J."/>
            <person name="Martin F.M."/>
        </authorList>
    </citation>
    <scope>NUCLEOTIDE SEQUENCE</scope>
    <source>
        <strain evidence="1">HHB10654</strain>
    </source>
</reference>
<keyword evidence="2" id="KW-1185">Reference proteome</keyword>